<evidence type="ECO:0000256" key="1">
    <source>
        <dbReference type="ARBA" id="ARBA00022574"/>
    </source>
</evidence>
<dbReference type="InterPro" id="IPR011041">
    <property type="entry name" value="Quinoprot_gluc/sorb_DH_b-prop"/>
</dbReference>
<dbReference type="InterPro" id="IPR057588">
    <property type="entry name" value="NWD1/2-like_WH"/>
</dbReference>
<organism evidence="5 6">
    <name type="scientific">Elysia chlorotica</name>
    <name type="common">Eastern emerald elysia</name>
    <name type="synonym">Sea slug</name>
    <dbReference type="NCBI Taxonomy" id="188477"/>
    <lineage>
        <taxon>Eukaryota</taxon>
        <taxon>Metazoa</taxon>
        <taxon>Spiralia</taxon>
        <taxon>Lophotrochozoa</taxon>
        <taxon>Mollusca</taxon>
        <taxon>Gastropoda</taxon>
        <taxon>Heterobranchia</taxon>
        <taxon>Euthyneura</taxon>
        <taxon>Panpulmonata</taxon>
        <taxon>Sacoglossa</taxon>
        <taxon>Placobranchoidea</taxon>
        <taxon>Plakobranchidae</taxon>
        <taxon>Elysia</taxon>
    </lineage>
</organism>
<dbReference type="SUPFAM" id="SSF82171">
    <property type="entry name" value="DPP6 N-terminal domain-like"/>
    <property type="match status" value="1"/>
</dbReference>
<keyword evidence="1" id="KW-0853">WD repeat</keyword>
<dbReference type="InterPro" id="IPR052752">
    <property type="entry name" value="NACHT-WD_repeat"/>
</dbReference>
<dbReference type="Proteomes" id="UP000271974">
    <property type="component" value="Unassembled WGS sequence"/>
</dbReference>
<dbReference type="Gene3D" id="1.25.40.370">
    <property type="match status" value="1"/>
</dbReference>
<dbReference type="InterPro" id="IPR015943">
    <property type="entry name" value="WD40/YVTN_repeat-like_dom_sf"/>
</dbReference>
<dbReference type="STRING" id="188477.A0A433U467"/>
<sequence length="1673" mass="186974">MLLESKTCHFALETTLPQQKSHLQCLQNQIALRTHKTRNTRNAPLLDQCYVVDENNLPPVYVLRARSAIVPEFNDPDETVRATAAARWEEVQAELRTLLQRGADLAYLDGTMDSDSKERYYVSELENQIILGIEANDNPRKRCILITRNIDDLKNYTEDHRTPRFAEIKHIEREDRFELDADSACMLARLQQRVLHLVSPENAIHHDVLWKYEDVIHPQLHQAYLDSLSEQLYTACLRLIDENAPLPELDVPSLCEEAGQHWSRCRVMASHYFKPEQDTPLQALRDYVTGASDTPLIVHGAPGCGKSKIVSKLVFDMEDIVFDEYMLVLRYIGHTPKSRDLKQLLSSLCSQITLAIGGSDADVPVDVNDLIKYFAELIATFPPTCRLILLLDDLELLLPEHGAHRLAWVPARLPRHVKLILAVHYSSYRLLDRFKDAILPGRPDCFLEVPSATVDECVGLLTKLLSSMDRALTFAQMKVFRQALEKEPLPLYVELLANIAKDLKSFDSPENIKLPSNSGEGITSLLEKLEGRHGKMLVSRAFAYMVASSTGLSDCEMEDVLSLDEDVLNEIYSGDFHPRIRRVPYIKWLALKQDVEAFLAYKDADGVTVAVWQHDSFVDAVKTRYLSDKNVVSSIHSTIADYFLGTWAGKPKPVSVLSGKRQLVASFNSDRKVPAQPLTFGGSARGYGAVRYNKRMYDQVPRHLDLAGRYKELNSLVFFNYEWLYNKIKALSLQHIMLDLALNPGEEVSLVEEALRVSERTVQRDINSLPTEISGHLLPYYGTHSNIRSLIRQCDTDGLRHCALVPNFPYLHVPGSSLQFTLAAPDEMEHFCLVHGSVFDSNNGGEEKLLVCKKRDDAYVNVFDLLTGELRGTVFASNGDLHITPNGKHLIHDTATGAFIKQVIMMNHIDGKSSLYKKGPLDITNDRLCTVVTLTNSVLCICEIPSGKILHIIALDGKSNVCAISPDGKMVLCNSNGFLLAYDLYTLEHLLTVPIGSTPSRLRFTRDGLRVFLSNDKDTRVTIMHLNGRAVDMTYRAVLEDKMPKDNIRDLRVSPNDQLLLVRGDVHLLVYHRGLEKIIATFTRPDSVPHEFRLPKAHYVQMNFTHADFTKDSDFVVGTIFRNVYVWQISSGSLVTSIQAPIGIITDLMVAKTRSQVVTHMKGSRNIEVWNIDAAVRKVNTPDKLTDSISDFQLTSDGRLAFVRCCQSDEIGVVSMTNGSMVDLLTHDNPVIDFAITPDGGWALVTTQPRLKGTAFKLWNLSERRVVMEVGNVAGHCVSMNQKPKIVMLAQKDTTYKSPFYISVLHIVDGEFYEHAYMHTITTIRSKPFMTDNDQFLVVNSTVEPPSTLSTSDDVNSVGSSSPTFHTEPKACIYVFDVERGMKVTVCDAFSMKFEEHLLDILEVRPCSQPNRSLVAAIFSCKEKQSSLDDDLSDGGYASSSSANAAAGCPYGFFLLDAATGNLAQLCIPFPKPSLGVGSNPLIFSTDCTLCLDEQSNIFHIPSGEFIGQLASPLNPPRAFILRNTVVLYYHESTLLVIRISDGVPIAQCDVHSSICRLQVCPDDRTVLVGCQDGGVLSYTIVDPAWENPSQILSCLPSREVGDQTKLGAGLHRRSWDKVEKDSVPGYQRPPSAMTAFSSDKYVLREIKALLRPRPKSDSHAEVGGRSQACSLM</sequence>
<dbReference type="Gene3D" id="3.40.50.300">
    <property type="entry name" value="P-loop containing nucleotide triphosphate hydrolases"/>
    <property type="match status" value="1"/>
</dbReference>
<feature type="domain" description="NWD1/2-like winged helix-turn-helix" evidence="4">
    <location>
        <begin position="520"/>
        <end position="630"/>
    </location>
</feature>
<keyword evidence="6" id="KW-1185">Reference proteome</keyword>
<dbReference type="Gene3D" id="2.130.10.10">
    <property type="entry name" value="YVTN repeat-like/Quinoprotein amine dehydrogenase"/>
    <property type="match status" value="2"/>
</dbReference>
<dbReference type="EMBL" id="RQTK01000079">
    <property type="protein sequence ID" value="RUS88580.1"/>
    <property type="molecule type" value="Genomic_DNA"/>
</dbReference>
<feature type="compositionally biased region" description="Basic and acidic residues" evidence="3">
    <location>
        <begin position="1654"/>
        <end position="1663"/>
    </location>
</feature>
<gene>
    <name evidence="5" type="ORF">EGW08_003680</name>
</gene>
<dbReference type="PANTHER" id="PTHR19871:SF14">
    <property type="entry name" value="DUF4062 DOMAIN-CONTAINING PROTEIN"/>
    <property type="match status" value="1"/>
</dbReference>
<dbReference type="InterPro" id="IPR027417">
    <property type="entry name" value="P-loop_NTPase"/>
</dbReference>
<dbReference type="PANTHER" id="PTHR19871">
    <property type="entry name" value="BETA TRANSDUCIN-RELATED PROTEIN"/>
    <property type="match status" value="1"/>
</dbReference>
<feature type="region of interest" description="Disordered" evidence="3">
    <location>
        <begin position="1654"/>
        <end position="1673"/>
    </location>
</feature>
<dbReference type="Pfam" id="PF25469">
    <property type="entry name" value="WHD_NWD1"/>
    <property type="match status" value="1"/>
</dbReference>
<dbReference type="OrthoDB" id="2325716at2759"/>
<evidence type="ECO:0000256" key="3">
    <source>
        <dbReference type="SAM" id="MobiDB-lite"/>
    </source>
</evidence>
<reference evidence="5 6" key="1">
    <citation type="submission" date="2019-01" db="EMBL/GenBank/DDBJ databases">
        <title>A draft genome assembly of the solar-powered sea slug Elysia chlorotica.</title>
        <authorList>
            <person name="Cai H."/>
            <person name="Li Q."/>
            <person name="Fang X."/>
            <person name="Li J."/>
            <person name="Curtis N.E."/>
            <person name="Altenburger A."/>
            <person name="Shibata T."/>
            <person name="Feng M."/>
            <person name="Maeda T."/>
            <person name="Schwartz J.A."/>
            <person name="Shigenobu S."/>
            <person name="Lundholm N."/>
            <person name="Nishiyama T."/>
            <person name="Yang H."/>
            <person name="Hasebe M."/>
            <person name="Li S."/>
            <person name="Pierce S.K."/>
            <person name="Wang J."/>
        </authorList>
    </citation>
    <scope>NUCLEOTIDE SEQUENCE [LARGE SCALE GENOMIC DNA]</scope>
    <source>
        <strain evidence="5">EC2010</strain>
        <tissue evidence="5">Whole organism of an adult</tissue>
    </source>
</reference>
<name>A0A433U467_ELYCH</name>
<comment type="caution">
    <text evidence="5">The sequence shown here is derived from an EMBL/GenBank/DDBJ whole genome shotgun (WGS) entry which is preliminary data.</text>
</comment>
<dbReference type="SUPFAM" id="SSF52540">
    <property type="entry name" value="P-loop containing nucleoside triphosphate hydrolases"/>
    <property type="match status" value="1"/>
</dbReference>
<keyword evidence="2" id="KW-0677">Repeat</keyword>
<evidence type="ECO:0000259" key="4">
    <source>
        <dbReference type="Pfam" id="PF25469"/>
    </source>
</evidence>
<evidence type="ECO:0000256" key="2">
    <source>
        <dbReference type="ARBA" id="ARBA00022737"/>
    </source>
</evidence>
<proteinExistence type="predicted"/>
<dbReference type="SUPFAM" id="SSF50952">
    <property type="entry name" value="Soluble quinoprotein glucose dehydrogenase"/>
    <property type="match status" value="1"/>
</dbReference>
<evidence type="ECO:0000313" key="5">
    <source>
        <dbReference type="EMBL" id="RUS88580.1"/>
    </source>
</evidence>
<evidence type="ECO:0000313" key="6">
    <source>
        <dbReference type="Proteomes" id="UP000271974"/>
    </source>
</evidence>
<accession>A0A433U467</accession>
<protein>
    <recommendedName>
        <fullName evidence="4">NWD1/2-like winged helix-turn-helix domain-containing protein</fullName>
    </recommendedName>
</protein>